<dbReference type="Proteomes" id="UP001217485">
    <property type="component" value="Unassembled WGS sequence"/>
</dbReference>
<name>A0ABT5C2T1_9BACT</name>
<keyword evidence="3" id="KW-1185">Reference proteome</keyword>
<gene>
    <name evidence="2" type="ORF">POL72_23445</name>
</gene>
<organism evidence="2 3">
    <name type="scientific">Sorangium atrum</name>
    <dbReference type="NCBI Taxonomy" id="2995308"/>
    <lineage>
        <taxon>Bacteria</taxon>
        <taxon>Pseudomonadati</taxon>
        <taxon>Myxococcota</taxon>
        <taxon>Polyangia</taxon>
        <taxon>Polyangiales</taxon>
        <taxon>Polyangiaceae</taxon>
        <taxon>Sorangium</taxon>
    </lineage>
</organism>
<accession>A0ABT5C2T1</accession>
<protein>
    <submittedName>
        <fullName evidence="2">Serine/threonine-protein phosphatase</fullName>
    </submittedName>
</protein>
<dbReference type="EMBL" id="JAQNDK010000002">
    <property type="protein sequence ID" value="MDC0680713.1"/>
    <property type="molecule type" value="Genomic_DNA"/>
</dbReference>
<feature type="region of interest" description="Disordered" evidence="1">
    <location>
        <begin position="81"/>
        <end position="102"/>
    </location>
</feature>
<dbReference type="RefSeq" id="WP_272097741.1">
    <property type="nucleotide sequence ID" value="NZ_JAQNDK010000002.1"/>
</dbReference>
<evidence type="ECO:0000313" key="2">
    <source>
        <dbReference type="EMBL" id="MDC0680713.1"/>
    </source>
</evidence>
<dbReference type="SUPFAM" id="SSF81606">
    <property type="entry name" value="PP2C-like"/>
    <property type="match status" value="1"/>
</dbReference>
<evidence type="ECO:0000313" key="3">
    <source>
        <dbReference type="Proteomes" id="UP001217485"/>
    </source>
</evidence>
<comment type="caution">
    <text evidence="2">The sequence shown here is derived from an EMBL/GenBank/DDBJ whole genome shotgun (WGS) entry which is preliminary data.</text>
</comment>
<evidence type="ECO:0000256" key="1">
    <source>
        <dbReference type="SAM" id="MobiDB-lite"/>
    </source>
</evidence>
<dbReference type="InterPro" id="IPR036457">
    <property type="entry name" value="PPM-type-like_dom_sf"/>
</dbReference>
<proteinExistence type="predicted"/>
<sequence length="250" mass="26658">MLAIEAGADAPVSRRRASNEERSGELPCLGLFLVTGGCDADAVSRTAIEMVHAVVEADGVDDDRAGEMIAARCRDEVRLMTSPRRSSGNRFESDRREPGPSGAQVNFAGVLLAPGAAYIAYAGNMRICLFREGKLEARTRDLVGVEGDVSEGSVSQDVLATLVQHAHAATRALGCEAAMEMKIQVECTEPGDVLLVCSKDIWGAVPEHRISGILAVHDELRLAASLLMDCAHENGEPQYVTCILARVADI</sequence>
<reference evidence="2 3" key="1">
    <citation type="submission" date="2023-01" db="EMBL/GenBank/DDBJ databases">
        <title>Minimal conservation of predation-associated metabolite biosynthetic gene clusters underscores biosynthetic potential of Myxococcota including descriptions for ten novel species: Archangium lansinium sp. nov., Myxococcus landrumus sp. nov., Nannocystis bai.</title>
        <authorList>
            <person name="Ahearne A."/>
            <person name="Stevens C."/>
            <person name="Dowd S."/>
        </authorList>
    </citation>
    <scope>NUCLEOTIDE SEQUENCE [LARGE SCALE GENOMIC DNA]</scope>
    <source>
        <strain evidence="2 3">WIWO2</strain>
    </source>
</reference>
<feature type="region of interest" description="Disordered" evidence="1">
    <location>
        <begin position="1"/>
        <end position="20"/>
    </location>
</feature>
<dbReference type="Gene3D" id="3.60.40.10">
    <property type="entry name" value="PPM-type phosphatase domain"/>
    <property type="match status" value="1"/>
</dbReference>